<keyword evidence="1" id="KW-0812">Transmembrane</keyword>
<evidence type="ECO:0000313" key="4">
    <source>
        <dbReference type="Proteomes" id="UP001234216"/>
    </source>
</evidence>
<feature type="domain" description="Peptidase C14 caspase" evidence="2">
    <location>
        <begin position="3"/>
        <end position="229"/>
    </location>
</feature>
<dbReference type="InterPro" id="IPR011045">
    <property type="entry name" value="N2O_reductase_N"/>
</dbReference>
<reference evidence="3" key="1">
    <citation type="submission" date="2023-07" db="EMBL/GenBank/DDBJ databases">
        <title>Comparative genomics of wheat-associated soil bacteria to identify genetic determinants of phenazine resistance.</title>
        <authorList>
            <person name="Mouncey N."/>
        </authorList>
    </citation>
    <scope>NUCLEOTIDE SEQUENCE</scope>
    <source>
        <strain evidence="3">V4I22</strain>
    </source>
</reference>
<feature type="transmembrane region" description="Helical" evidence="1">
    <location>
        <begin position="422"/>
        <end position="442"/>
    </location>
</feature>
<dbReference type="PROSITE" id="PS00018">
    <property type="entry name" value="EF_HAND_1"/>
    <property type="match status" value="1"/>
</dbReference>
<dbReference type="AlphaFoldDB" id="A0AAW8FHF5"/>
<feature type="transmembrane region" description="Helical" evidence="1">
    <location>
        <begin position="590"/>
        <end position="610"/>
    </location>
</feature>
<comment type="caution">
    <text evidence="3">The sequence shown here is derived from an EMBL/GenBank/DDBJ whole genome shotgun (WGS) entry which is preliminary data.</text>
</comment>
<keyword evidence="1" id="KW-1133">Transmembrane helix</keyword>
<feature type="transmembrane region" description="Helical" evidence="1">
    <location>
        <begin position="380"/>
        <end position="402"/>
    </location>
</feature>
<dbReference type="InterPro" id="IPR011600">
    <property type="entry name" value="Pept_C14_caspase"/>
</dbReference>
<organism evidence="3 4">
    <name type="scientific">Streptomyces canus</name>
    <dbReference type="NCBI Taxonomy" id="58343"/>
    <lineage>
        <taxon>Bacteria</taxon>
        <taxon>Bacillati</taxon>
        <taxon>Actinomycetota</taxon>
        <taxon>Actinomycetes</taxon>
        <taxon>Kitasatosporales</taxon>
        <taxon>Streptomycetaceae</taxon>
        <taxon>Streptomyces</taxon>
        <taxon>Streptomyces aurantiacus group</taxon>
    </lineage>
</organism>
<sequence length="1001" mass="106549">MSRRFALLVATYEHDDPGLSRLTAPAHDAEALAEVLRDPAVAGFDVTLLVNEPHYRVGEAVGDLFDSRRSDDLVLLYFTGHGLKDEDGRLYLAMRNTRRGSLLFTSLPAEQVDQAMSGSDSRRKVLILDCCYSGAFPAARLAKSDPQVHALEPFQGRGRTVLTASDAMQYSYEGDRLSGSAVQSVFTRHLVTGLREGAADLDGDGDITLDELYRYVHDRVVDEMPQQRPKRQDDVEGRIVIARNVYWALPTYLRNALDSPVPDDRLSALDGLAHLRRVGNEMVQAKVGEHIETLARDDSRKVSAAARELLGRGPSVEVTAETAVTDEQVVEASEVSAPQASGEDVPELRRGPELRAVAGLLRERFLAGARTGARRVGAGAYAFGLRGVAGVLAVLASALMIQGLLRYPEVFSPFGPGPRGGIGWYVAGTSAVALAAAILQILPGTRTTGAGALMGAAAASVWGLVYLTEDATADYDLFRDAARLQLAGHAVLLTAAVVAAFALVRAREAALDLRPPRGVRSWVVLGGACGVVLVGILASALLLHQFAGLRQVSPRPEIPHWSHAFFVTGVTGAVVPVCAAVLVPRRFGQALLFGWAAVTLAVTTATYVWLGWFEEPLGNAVLAAAVPMALAALATVLARWGGTVEGPPRRSGWRVLVASLVVLPALSVGGGVLAGRTADRTAVTPLDVAYSKDGKSLYVTTELYWAVVAADDDPPGSISVVDAASGRTIKGPVALDAAASDVARSDDGRYLYLVQPKTRTVTVFAAQEMEPVGTPLRLGGTPVRIEVAPDHRAWVFSKSPDEAASIDTGTDKVAERRIPLGKEWSDATVSPDGRRLYVAQGTSVSVIDPDTGKAVGAPIELGAKPVALTADPADDTRLYAVVETGDRELNNERSLVAALDTRSGLVQGMADLPYAYRHSMVVSRDGQRLYVMHNLFDGGSVSVVDTRTMKVLAKPVDVGQPPMSIAISPGGDRVWLALFRDLASFRTVTPHSVSHFAVQAP</sequence>
<dbReference type="GO" id="GO:0006508">
    <property type="term" value="P:proteolysis"/>
    <property type="evidence" value="ECO:0007669"/>
    <property type="project" value="InterPro"/>
</dbReference>
<evidence type="ECO:0000256" key="1">
    <source>
        <dbReference type="SAM" id="Phobius"/>
    </source>
</evidence>
<evidence type="ECO:0000259" key="2">
    <source>
        <dbReference type="Pfam" id="PF00656"/>
    </source>
</evidence>
<dbReference type="Pfam" id="PF00656">
    <property type="entry name" value="Peptidase_C14"/>
    <property type="match status" value="1"/>
</dbReference>
<dbReference type="NCBIfam" id="NF047832">
    <property type="entry name" value="caspase_w_EACC1"/>
    <property type="match status" value="1"/>
</dbReference>
<proteinExistence type="predicted"/>
<dbReference type="Gene3D" id="2.130.10.10">
    <property type="entry name" value="YVTN repeat-like/Quinoprotein amine dehydrogenase"/>
    <property type="match status" value="2"/>
</dbReference>
<dbReference type="GO" id="GO:0004197">
    <property type="term" value="F:cysteine-type endopeptidase activity"/>
    <property type="evidence" value="ECO:0007669"/>
    <property type="project" value="InterPro"/>
</dbReference>
<feature type="transmembrane region" description="Helical" evidence="1">
    <location>
        <begin position="518"/>
        <end position="543"/>
    </location>
</feature>
<dbReference type="PANTHER" id="PTHR47197:SF3">
    <property type="entry name" value="DIHYDRO-HEME D1 DEHYDROGENASE"/>
    <property type="match status" value="1"/>
</dbReference>
<protein>
    <submittedName>
        <fullName evidence="3">YVTN family beta-propeller protein</fullName>
    </submittedName>
</protein>
<name>A0AAW8FHF5_9ACTN</name>
<feature type="transmembrane region" description="Helical" evidence="1">
    <location>
        <begin position="653"/>
        <end position="674"/>
    </location>
</feature>
<dbReference type="SUPFAM" id="SSF50974">
    <property type="entry name" value="Nitrous oxide reductase, N-terminal domain"/>
    <property type="match status" value="1"/>
</dbReference>
<keyword evidence="1" id="KW-0472">Membrane</keyword>
<dbReference type="InterPro" id="IPR051200">
    <property type="entry name" value="Host-pathogen_enzymatic-act"/>
</dbReference>
<dbReference type="RefSeq" id="WP_306979504.1">
    <property type="nucleotide sequence ID" value="NZ_JAUSZV010000005.1"/>
</dbReference>
<evidence type="ECO:0000313" key="3">
    <source>
        <dbReference type="EMBL" id="MDQ0909587.1"/>
    </source>
</evidence>
<dbReference type="EMBL" id="JAUSZV010000005">
    <property type="protein sequence ID" value="MDQ0909587.1"/>
    <property type="molecule type" value="Genomic_DNA"/>
</dbReference>
<dbReference type="InterPro" id="IPR029030">
    <property type="entry name" value="Caspase-like_dom_sf"/>
</dbReference>
<feature type="transmembrane region" description="Helical" evidence="1">
    <location>
        <begin position="563"/>
        <end position="583"/>
    </location>
</feature>
<dbReference type="Proteomes" id="UP001234216">
    <property type="component" value="Unassembled WGS sequence"/>
</dbReference>
<dbReference type="SUPFAM" id="SSF52129">
    <property type="entry name" value="Caspase-like"/>
    <property type="match status" value="1"/>
</dbReference>
<dbReference type="InterPro" id="IPR018247">
    <property type="entry name" value="EF_Hand_1_Ca_BS"/>
</dbReference>
<gene>
    <name evidence="3" type="ORF">QFZ22_005572</name>
</gene>
<feature type="transmembrane region" description="Helical" evidence="1">
    <location>
        <begin position="449"/>
        <end position="467"/>
    </location>
</feature>
<dbReference type="Gene3D" id="3.40.50.1460">
    <property type="match status" value="1"/>
</dbReference>
<feature type="transmembrane region" description="Helical" evidence="1">
    <location>
        <begin position="487"/>
        <end position="506"/>
    </location>
</feature>
<dbReference type="PANTHER" id="PTHR47197">
    <property type="entry name" value="PROTEIN NIRF"/>
    <property type="match status" value="1"/>
</dbReference>
<dbReference type="InterPro" id="IPR015943">
    <property type="entry name" value="WD40/YVTN_repeat-like_dom_sf"/>
</dbReference>
<feature type="transmembrane region" description="Helical" evidence="1">
    <location>
        <begin position="622"/>
        <end position="641"/>
    </location>
</feature>
<accession>A0AAW8FHF5</accession>